<reference evidence="3" key="1">
    <citation type="journal article" date="2006" name="PLoS Biol.">
        <title>Macronuclear genome sequence of the ciliate Tetrahymena thermophila, a model eukaryote.</title>
        <authorList>
            <person name="Eisen J.A."/>
            <person name="Coyne R.S."/>
            <person name="Wu M."/>
            <person name="Wu D."/>
            <person name="Thiagarajan M."/>
            <person name="Wortman J.R."/>
            <person name="Badger J.H."/>
            <person name="Ren Q."/>
            <person name="Amedeo P."/>
            <person name="Jones K.M."/>
            <person name="Tallon L.J."/>
            <person name="Delcher A.L."/>
            <person name="Salzberg S.L."/>
            <person name="Silva J.C."/>
            <person name="Haas B.J."/>
            <person name="Majoros W.H."/>
            <person name="Farzad M."/>
            <person name="Carlton J.M."/>
            <person name="Smith R.K. Jr."/>
            <person name="Garg J."/>
            <person name="Pearlman R.E."/>
            <person name="Karrer K.M."/>
            <person name="Sun L."/>
            <person name="Manning G."/>
            <person name="Elde N.C."/>
            <person name="Turkewitz A.P."/>
            <person name="Asai D.J."/>
            <person name="Wilkes D.E."/>
            <person name="Wang Y."/>
            <person name="Cai H."/>
            <person name="Collins K."/>
            <person name="Stewart B.A."/>
            <person name="Lee S.R."/>
            <person name="Wilamowska K."/>
            <person name="Weinberg Z."/>
            <person name="Ruzzo W.L."/>
            <person name="Wloga D."/>
            <person name="Gaertig J."/>
            <person name="Frankel J."/>
            <person name="Tsao C.-C."/>
            <person name="Gorovsky M.A."/>
            <person name="Keeling P.J."/>
            <person name="Waller R.F."/>
            <person name="Patron N.J."/>
            <person name="Cherry J.M."/>
            <person name="Stover N.A."/>
            <person name="Krieger C.J."/>
            <person name="del Toro C."/>
            <person name="Ryder H.F."/>
            <person name="Williamson S.C."/>
            <person name="Barbeau R.A."/>
            <person name="Hamilton E.P."/>
            <person name="Orias E."/>
        </authorList>
    </citation>
    <scope>NUCLEOTIDE SEQUENCE [LARGE SCALE GENOMIC DNA]</scope>
    <source>
        <strain evidence="3">SB210</strain>
    </source>
</reference>
<keyword evidence="1" id="KW-1133">Transmembrane helix</keyword>
<dbReference type="InParanoid" id="Q23UG9"/>
<proteinExistence type="predicted"/>
<feature type="transmembrane region" description="Helical" evidence="1">
    <location>
        <begin position="81"/>
        <end position="100"/>
    </location>
</feature>
<organism evidence="2 3">
    <name type="scientific">Tetrahymena thermophila (strain SB210)</name>
    <dbReference type="NCBI Taxonomy" id="312017"/>
    <lineage>
        <taxon>Eukaryota</taxon>
        <taxon>Sar</taxon>
        <taxon>Alveolata</taxon>
        <taxon>Ciliophora</taxon>
        <taxon>Intramacronucleata</taxon>
        <taxon>Oligohymenophorea</taxon>
        <taxon>Hymenostomatida</taxon>
        <taxon>Tetrahymenina</taxon>
        <taxon>Tetrahymenidae</taxon>
        <taxon>Tetrahymena</taxon>
    </lineage>
</organism>
<dbReference type="GeneID" id="7825370"/>
<dbReference type="HOGENOM" id="CLU_1231907_0_0_1"/>
<dbReference type="eggNOG" id="ENOG502T1D4">
    <property type="taxonomic scope" value="Eukaryota"/>
</dbReference>
<keyword evidence="1" id="KW-0472">Membrane</keyword>
<dbReference type="OrthoDB" id="287985at2759"/>
<evidence type="ECO:0000313" key="2">
    <source>
        <dbReference type="EMBL" id="EAS00189.1"/>
    </source>
</evidence>
<feature type="transmembrane region" description="Helical" evidence="1">
    <location>
        <begin position="41"/>
        <end position="61"/>
    </location>
</feature>
<evidence type="ECO:0000313" key="3">
    <source>
        <dbReference type="Proteomes" id="UP000009168"/>
    </source>
</evidence>
<accession>Q23UG9</accession>
<dbReference type="AlphaFoldDB" id="Q23UG9"/>
<dbReference type="EMBL" id="GG662627">
    <property type="protein sequence ID" value="EAS00189.1"/>
    <property type="molecule type" value="Genomic_DNA"/>
</dbReference>
<dbReference type="Proteomes" id="UP000009168">
    <property type="component" value="Unassembled WGS sequence"/>
</dbReference>
<gene>
    <name evidence="2" type="ORF">TTHERM_00937630</name>
</gene>
<feature type="transmembrane region" description="Helical" evidence="1">
    <location>
        <begin position="112"/>
        <end position="135"/>
    </location>
</feature>
<name>Q23UG9_TETTS</name>
<sequence length="199" mass="23128">MKQIRKILKWDWGKQTYKGFGQSNDEFRGQSAPLWVNSSPIAFLVMSLWGFLLFVVVLIVFITKIDSYTEYANCSHFKQLIIFEIVIVGLNAVFDFRSYIKRYDTDQGWSRSLIYLTCQCILLGVAILLQILFAISNQYKNCTDNNQEDDSQQLFISSVVISGNIAILLIIKLFILMAFSFRYYYEPNAFLAFAKTRRI</sequence>
<feature type="transmembrane region" description="Helical" evidence="1">
    <location>
        <begin position="155"/>
        <end position="179"/>
    </location>
</feature>
<dbReference type="RefSeq" id="XP_001020434.1">
    <property type="nucleotide sequence ID" value="XM_001020434.1"/>
</dbReference>
<dbReference type="KEGG" id="tet:TTHERM_00937630"/>
<keyword evidence="1 2" id="KW-0812">Transmembrane</keyword>
<protein>
    <submittedName>
        <fullName evidence="2">Transmembrane protein, putative</fullName>
    </submittedName>
</protein>
<evidence type="ECO:0000256" key="1">
    <source>
        <dbReference type="SAM" id="Phobius"/>
    </source>
</evidence>
<dbReference type="OMA" id="YASDDRW"/>
<keyword evidence="3" id="KW-1185">Reference proteome</keyword>